<dbReference type="RefSeq" id="WP_048689259.1">
    <property type="nucleotide sequence ID" value="NZ_KQ130483.1"/>
</dbReference>
<dbReference type="EMBL" id="LAZL01000003">
    <property type="protein sequence ID" value="KMT66448.1"/>
    <property type="molecule type" value="Genomic_DNA"/>
</dbReference>
<protein>
    <recommendedName>
        <fullName evidence="1">DUF4340 domain-containing protein</fullName>
    </recommendedName>
</protein>
<feature type="domain" description="DUF4340" evidence="1">
    <location>
        <begin position="72"/>
        <end position="255"/>
    </location>
</feature>
<name>A0A0J8H0A8_9ALTE</name>
<dbReference type="InterPro" id="IPR025641">
    <property type="entry name" value="DUF4340"/>
</dbReference>
<evidence type="ECO:0000259" key="1">
    <source>
        <dbReference type="Pfam" id="PF14238"/>
    </source>
</evidence>
<evidence type="ECO:0000313" key="3">
    <source>
        <dbReference type="Proteomes" id="UP000037600"/>
    </source>
</evidence>
<gene>
    <name evidence="2" type="ORF">XM47_02575</name>
</gene>
<proteinExistence type="predicted"/>
<dbReference type="OrthoDB" id="6384455at2"/>
<comment type="caution">
    <text evidence="2">The sequence shown here is derived from an EMBL/GenBank/DDBJ whole genome shotgun (WGS) entry which is preliminary data.</text>
</comment>
<reference evidence="2 3" key="1">
    <citation type="submission" date="2015-04" db="EMBL/GenBank/DDBJ databases">
        <title>Draft Genome Sequence of the Novel Agar-Digesting Marine Bacterium Q1.</title>
        <authorList>
            <person name="Li Y."/>
            <person name="Li D."/>
            <person name="Chen G."/>
            <person name="Du Z."/>
        </authorList>
    </citation>
    <scope>NUCLEOTIDE SEQUENCE [LARGE SCALE GENOMIC DNA]</scope>
    <source>
        <strain evidence="2 3">Q1</strain>
    </source>
</reference>
<keyword evidence="3" id="KW-1185">Reference proteome</keyword>
<dbReference type="STRING" id="1513271.XM47_02575"/>
<dbReference type="Pfam" id="PF14238">
    <property type="entry name" value="DUF4340"/>
    <property type="match status" value="1"/>
</dbReference>
<dbReference type="AlphaFoldDB" id="A0A0J8H0A8"/>
<evidence type="ECO:0000313" key="2">
    <source>
        <dbReference type="EMBL" id="KMT66448.1"/>
    </source>
</evidence>
<sequence length="335" mass="38368">MKNIYVLILIVFTASLIFLGINLNSSSDIDDTQFYPLWNSSVVENKAGLNGIKIYDKAGQLIIHAQLDNNIWRMVNAANYPVDLNQVSSWYKNILAAKNIEPKTGSADKYFKLGLDVNSDDIEERPNLIKLDFEQTQFEFYLGNVASSAKGSYIKLVSNPQTWLLDQNINLPEDNIDWLNTSLFSFNTKDIKSLSFESVEADQAKQSWTLSSSQEPDQDLTYSLSLIPEGYELNNQQKIIDYFTDIKSLNFESVFDYDTELFSAPNILIKIELLDGKNLTLMAKQQAEDYYLYIQSDDNLKQQAWHFKISEYDYGRLNKPVTYLLSEIVKPDVEG</sequence>
<organism evidence="2 3">
    <name type="scientific">Catenovulum maritimum</name>
    <dbReference type="NCBI Taxonomy" id="1513271"/>
    <lineage>
        <taxon>Bacteria</taxon>
        <taxon>Pseudomonadati</taxon>
        <taxon>Pseudomonadota</taxon>
        <taxon>Gammaproteobacteria</taxon>
        <taxon>Alteromonadales</taxon>
        <taxon>Alteromonadaceae</taxon>
        <taxon>Catenovulum</taxon>
    </lineage>
</organism>
<dbReference type="Proteomes" id="UP000037600">
    <property type="component" value="Unassembled WGS sequence"/>
</dbReference>
<accession>A0A0J8H0A8</accession>